<dbReference type="RefSeq" id="WP_163518707.1">
    <property type="nucleotide sequence ID" value="NZ_JTCM02000011.1"/>
</dbReference>
<feature type="region of interest" description="Disordered" evidence="1">
    <location>
        <begin position="1"/>
        <end position="72"/>
    </location>
</feature>
<proteinExistence type="predicted"/>
<comment type="caution">
    <text evidence="2">The sequence shown here is derived from an EMBL/GenBank/DDBJ whole genome shotgun (WGS) entry which is preliminary data.</text>
</comment>
<evidence type="ECO:0000313" key="2">
    <source>
        <dbReference type="EMBL" id="NEU72524.1"/>
    </source>
</evidence>
<protein>
    <submittedName>
        <fullName evidence="2">Uncharacterized protein</fullName>
    </submittedName>
</protein>
<feature type="compositionally biased region" description="Pro residues" evidence="1">
    <location>
        <begin position="41"/>
        <end position="57"/>
    </location>
</feature>
<accession>A0A846H7C5</accession>
<sequence>MGGWGDKGTRRQGDKGTRRQGRQGGQGGWGDKGTILSPLLSIPPSPHPPSPHLPLSPSPLQMLDKNNLALVK</sequence>
<name>A0A846H7C5_9CYAN</name>
<reference evidence="2 3" key="1">
    <citation type="journal article" date="2015" name="Genome Announc.">
        <title>Draft Genome Sequence of Cyanobacterium Hassallia byssoidea Strain VB512170, Isolated from Monuments in India.</title>
        <authorList>
            <person name="Singh D."/>
            <person name="Chandrababunaidu M.M."/>
            <person name="Panda A."/>
            <person name="Sen D."/>
            <person name="Bhattacharyya S."/>
            <person name="Adhikary S.P."/>
            <person name="Tripathy S."/>
        </authorList>
    </citation>
    <scope>NUCLEOTIDE SEQUENCE [LARGE SCALE GENOMIC DNA]</scope>
    <source>
        <strain evidence="2 3">VB512170</strain>
    </source>
</reference>
<keyword evidence="3" id="KW-1185">Reference proteome</keyword>
<dbReference type="AlphaFoldDB" id="A0A846H7C5"/>
<organism evidence="2 3">
    <name type="scientific">Hassallia byssoidea VB512170</name>
    <dbReference type="NCBI Taxonomy" id="1304833"/>
    <lineage>
        <taxon>Bacteria</taxon>
        <taxon>Bacillati</taxon>
        <taxon>Cyanobacteriota</taxon>
        <taxon>Cyanophyceae</taxon>
        <taxon>Nostocales</taxon>
        <taxon>Tolypothrichaceae</taxon>
        <taxon>Hassallia</taxon>
    </lineage>
</organism>
<feature type="compositionally biased region" description="Gly residues" evidence="1">
    <location>
        <begin position="22"/>
        <end position="31"/>
    </location>
</feature>
<feature type="compositionally biased region" description="Basic and acidic residues" evidence="1">
    <location>
        <begin position="7"/>
        <end position="17"/>
    </location>
</feature>
<evidence type="ECO:0000313" key="3">
    <source>
        <dbReference type="Proteomes" id="UP000031549"/>
    </source>
</evidence>
<evidence type="ECO:0000256" key="1">
    <source>
        <dbReference type="SAM" id="MobiDB-lite"/>
    </source>
</evidence>
<dbReference type="EMBL" id="JTCM02000011">
    <property type="protein sequence ID" value="NEU72524.1"/>
    <property type="molecule type" value="Genomic_DNA"/>
</dbReference>
<gene>
    <name evidence="2" type="ORF">PI95_008040</name>
</gene>
<dbReference type="Proteomes" id="UP000031549">
    <property type="component" value="Unassembled WGS sequence"/>
</dbReference>